<evidence type="ECO:0000313" key="2">
    <source>
        <dbReference type="Proteomes" id="UP001142610"/>
    </source>
</evidence>
<name>A0A9X2RHN5_9PROT</name>
<proteinExistence type="predicted"/>
<dbReference type="Proteomes" id="UP001142610">
    <property type="component" value="Unassembled WGS sequence"/>
</dbReference>
<dbReference type="EMBL" id="JANIBC010000003">
    <property type="protein sequence ID" value="MCQ8185115.1"/>
    <property type="molecule type" value="Genomic_DNA"/>
</dbReference>
<dbReference type="AlphaFoldDB" id="A0A9X2RHN5"/>
<dbReference type="RefSeq" id="WP_256618976.1">
    <property type="nucleotide sequence ID" value="NZ_JANIBC010000003.1"/>
</dbReference>
<keyword evidence="2" id="KW-1185">Reference proteome</keyword>
<accession>A0A9X2RHN5</accession>
<reference evidence="1" key="1">
    <citation type="submission" date="2022-07" db="EMBL/GenBank/DDBJ databases">
        <title>Parvularcula maris sp. nov., an algicidal bacterium isolated from seawater.</title>
        <authorList>
            <person name="Li F."/>
        </authorList>
    </citation>
    <scope>NUCLEOTIDE SEQUENCE</scope>
    <source>
        <strain evidence="1">BGMRC 0090</strain>
    </source>
</reference>
<organism evidence="1 2">
    <name type="scientific">Parvularcula maris</name>
    <dbReference type="NCBI Taxonomy" id="2965077"/>
    <lineage>
        <taxon>Bacteria</taxon>
        <taxon>Pseudomonadati</taxon>
        <taxon>Pseudomonadota</taxon>
        <taxon>Alphaproteobacteria</taxon>
        <taxon>Parvularculales</taxon>
        <taxon>Parvularculaceae</taxon>
        <taxon>Parvularcula</taxon>
    </lineage>
</organism>
<gene>
    <name evidence="1" type="ORF">NOG11_06890</name>
</gene>
<protein>
    <submittedName>
        <fullName evidence="1">Uncharacterized protein</fullName>
    </submittedName>
</protein>
<sequence length="66" mass="7247">MTHLTEDMTADLAGRFQRAYSRGSSAAPFERLSSLRAYAAAGRTPIVDLPAWDPDEEAFTGDLSER</sequence>
<comment type="caution">
    <text evidence="1">The sequence shown here is derived from an EMBL/GenBank/DDBJ whole genome shotgun (WGS) entry which is preliminary data.</text>
</comment>
<evidence type="ECO:0000313" key="1">
    <source>
        <dbReference type="EMBL" id="MCQ8185115.1"/>
    </source>
</evidence>